<evidence type="ECO:0008006" key="4">
    <source>
        <dbReference type="Google" id="ProtNLM"/>
    </source>
</evidence>
<feature type="coiled-coil region" evidence="1">
    <location>
        <begin position="53"/>
        <end position="80"/>
    </location>
</feature>
<accession>A0ABV5L8D9</accession>
<proteinExistence type="predicted"/>
<dbReference type="EMBL" id="JBHMDI010000018">
    <property type="protein sequence ID" value="MFB9347790.1"/>
    <property type="molecule type" value="Genomic_DNA"/>
</dbReference>
<keyword evidence="1" id="KW-0175">Coiled coil</keyword>
<dbReference type="RefSeq" id="WP_159044762.1">
    <property type="nucleotide sequence ID" value="NZ_JBHMDI010000018.1"/>
</dbReference>
<gene>
    <name evidence="2" type="ORF">ACFFUA_10015</name>
</gene>
<evidence type="ECO:0000313" key="3">
    <source>
        <dbReference type="Proteomes" id="UP001589753"/>
    </source>
</evidence>
<keyword evidence="3" id="KW-1185">Reference proteome</keyword>
<protein>
    <recommendedName>
        <fullName evidence="4">Excreted virulence factor EspC, type VII ESX diderm</fullName>
    </recommendedName>
</protein>
<evidence type="ECO:0000313" key="2">
    <source>
        <dbReference type="EMBL" id="MFB9347790.1"/>
    </source>
</evidence>
<reference evidence="2 3" key="1">
    <citation type="submission" date="2024-09" db="EMBL/GenBank/DDBJ databases">
        <authorList>
            <person name="Sun Q."/>
            <person name="Mori K."/>
        </authorList>
    </citation>
    <scope>NUCLEOTIDE SEQUENCE [LARGE SCALE GENOMIC DNA]</scope>
    <source>
        <strain evidence="2 3">JCM 9767</strain>
    </source>
</reference>
<organism evidence="2 3">
    <name type="scientific">Streptomyces heliomycini</name>
    <dbReference type="NCBI Taxonomy" id="284032"/>
    <lineage>
        <taxon>Bacteria</taxon>
        <taxon>Bacillati</taxon>
        <taxon>Actinomycetota</taxon>
        <taxon>Actinomycetes</taxon>
        <taxon>Kitasatosporales</taxon>
        <taxon>Streptomycetaceae</taxon>
        <taxon>Streptomyces</taxon>
    </lineage>
</organism>
<name>A0ABV5L8D9_9ACTN</name>
<evidence type="ECO:0000256" key="1">
    <source>
        <dbReference type="SAM" id="Coils"/>
    </source>
</evidence>
<dbReference type="Proteomes" id="UP001589753">
    <property type="component" value="Unassembled WGS sequence"/>
</dbReference>
<comment type="caution">
    <text evidence="2">The sequence shown here is derived from an EMBL/GenBank/DDBJ whole genome shotgun (WGS) entry which is preliminary data.</text>
</comment>
<sequence>MDLGLVDDPVRVKITTLREAHGDAKERTKLHNAEAVGTSHAGWDAGIASNGCVDAWQKRLHELSDLAEDATEALTKAMDRQISVDGSVAAQVRRSASWLEDA</sequence>